<evidence type="ECO:0000313" key="2">
    <source>
        <dbReference type="Proteomes" id="UP000188268"/>
    </source>
</evidence>
<organism evidence="1 2">
    <name type="scientific">Corchorus capsularis</name>
    <name type="common">Jute</name>
    <dbReference type="NCBI Taxonomy" id="210143"/>
    <lineage>
        <taxon>Eukaryota</taxon>
        <taxon>Viridiplantae</taxon>
        <taxon>Streptophyta</taxon>
        <taxon>Embryophyta</taxon>
        <taxon>Tracheophyta</taxon>
        <taxon>Spermatophyta</taxon>
        <taxon>Magnoliopsida</taxon>
        <taxon>eudicotyledons</taxon>
        <taxon>Gunneridae</taxon>
        <taxon>Pentapetalae</taxon>
        <taxon>rosids</taxon>
        <taxon>malvids</taxon>
        <taxon>Malvales</taxon>
        <taxon>Malvaceae</taxon>
        <taxon>Grewioideae</taxon>
        <taxon>Apeibeae</taxon>
        <taxon>Corchorus</taxon>
    </lineage>
</organism>
<name>A0A1R3H1D7_COCAP</name>
<reference evidence="1 2" key="1">
    <citation type="submission" date="2013-09" db="EMBL/GenBank/DDBJ databases">
        <title>Corchorus capsularis genome sequencing.</title>
        <authorList>
            <person name="Alam M."/>
            <person name="Haque M.S."/>
            <person name="Islam M.S."/>
            <person name="Emdad E.M."/>
            <person name="Islam M.M."/>
            <person name="Ahmed B."/>
            <person name="Halim A."/>
            <person name="Hossen Q.M.M."/>
            <person name="Hossain M.Z."/>
            <person name="Ahmed R."/>
            <person name="Khan M.M."/>
            <person name="Islam R."/>
            <person name="Rashid M.M."/>
            <person name="Khan S.A."/>
            <person name="Rahman M.S."/>
            <person name="Alam M."/>
        </authorList>
    </citation>
    <scope>NUCLEOTIDE SEQUENCE [LARGE SCALE GENOMIC DNA]</scope>
    <source>
        <strain evidence="2">cv. CVL-1</strain>
        <tissue evidence="1">Whole seedling</tissue>
    </source>
</reference>
<proteinExistence type="predicted"/>
<dbReference type="AlphaFoldDB" id="A0A1R3H1D7"/>
<keyword evidence="2" id="KW-1185">Reference proteome</keyword>
<gene>
    <name evidence="1" type="ORF">CCACVL1_22071</name>
</gene>
<sequence>MTDSSFAYLPPLVKFDFSSKILEASLGFSGGNLGRKVG</sequence>
<dbReference type="Gramene" id="OMO64066">
    <property type="protein sequence ID" value="OMO64066"/>
    <property type="gene ID" value="CCACVL1_22071"/>
</dbReference>
<evidence type="ECO:0000313" key="1">
    <source>
        <dbReference type="EMBL" id="OMO64066.1"/>
    </source>
</evidence>
<dbReference type="Proteomes" id="UP000188268">
    <property type="component" value="Unassembled WGS sequence"/>
</dbReference>
<protein>
    <submittedName>
        <fullName evidence="1">Uncharacterized protein</fullName>
    </submittedName>
</protein>
<dbReference type="EMBL" id="AWWV01012847">
    <property type="protein sequence ID" value="OMO64066.1"/>
    <property type="molecule type" value="Genomic_DNA"/>
</dbReference>
<accession>A0A1R3H1D7</accession>
<comment type="caution">
    <text evidence="1">The sequence shown here is derived from an EMBL/GenBank/DDBJ whole genome shotgun (WGS) entry which is preliminary data.</text>
</comment>